<keyword evidence="12" id="KW-0234">DNA repair</keyword>
<evidence type="ECO:0000256" key="13">
    <source>
        <dbReference type="ARBA" id="ARBA00023295"/>
    </source>
</evidence>
<dbReference type="SMART" id="SM00525">
    <property type="entry name" value="FES"/>
    <property type="match status" value="1"/>
</dbReference>
<dbReference type="Gene3D" id="1.10.1670.10">
    <property type="entry name" value="Helix-hairpin-Helix base-excision DNA repair enzymes (C-terminal)"/>
    <property type="match status" value="1"/>
</dbReference>
<keyword evidence="13 14" id="KW-0326">Glycosidase</keyword>
<organism evidence="16 17">
    <name type="scientific">Novosphingobium malaysiense</name>
    <dbReference type="NCBI Taxonomy" id="1348853"/>
    <lineage>
        <taxon>Bacteria</taxon>
        <taxon>Pseudomonadati</taxon>
        <taxon>Pseudomonadota</taxon>
        <taxon>Alphaproteobacteria</taxon>
        <taxon>Sphingomonadales</taxon>
        <taxon>Sphingomonadaceae</taxon>
        <taxon>Novosphingobium</taxon>
    </lineage>
</organism>
<keyword evidence="9" id="KW-0378">Hydrolase</keyword>
<dbReference type="Pfam" id="PF14815">
    <property type="entry name" value="NUDIX_4"/>
    <property type="match status" value="1"/>
</dbReference>
<evidence type="ECO:0000256" key="3">
    <source>
        <dbReference type="ARBA" id="ARBA00008343"/>
    </source>
</evidence>
<dbReference type="GO" id="GO:0006298">
    <property type="term" value="P:mismatch repair"/>
    <property type="evidence" value="ECO:0007669"/>
    <property type="project" value="TreeGrafter"/>
</dbReference>
<dbReference type="GO" id="GO:0034039">
    <property type="term" value="F:8-oxo-7,8-dihydroguanine DNA N-glycosylase activity"/>
    <property type="evidence" value="ECO:0007669"/>
    <property type="project" value="TreeGrafter"/>
</dbReference>
<dbReference type="InterPro" id="IPR015797">
    <property type="entry name" value="NUDIX_hydrolase-like_dom_sf"/>
</dbReference>
<dbReference type="GO" id="GO:0046872">
    <property type="term" value="F:metal ion binding"/>
    <property type="evidence" value="ECO:0007669"/>
    <property type="project" value="UniProtKB-UniRule"/>
</dbReference>
<dbReference type="GO" id="GO:0000701">
    <property type="term" value="F:purine-specific mismatch base pair DNA N-glycosylase activity"/>
    <property type="evidence" value="ECO:0007669"/>
    <property type="project" value="UniProtKB-EC"/>
</dbReference>
<dbReference type="GO" id="GO:0035485">
    <property type="term" value="F:adenine/guanine mispair binding"/>
    <property type="evidence" value="ECO:0007669"/>
    <property type="project" value="TreeGrafter"/>
</dbReference>
<accession>A0A0B1ZJ16</accession>
<dbReference type="AlphaFoldDB" id="A0A0B1ZJ16"/>
<name>A0A0B1ZJ16_9SPHN</name>
<comment type="similarity">
    <text evidence="3 14">Belongs to the Nth/MutY family.</text>
</comment>
<evidence type="ECO:0000256" key="14">
    <source>
        <dbReference type="RuleBase" id="RU365096"/>
    </source>
</evidence>
<evidence type="ECO:0000256" key="11">
    <source>
        <dbReference type="ARBA" id="ARBA00023014"/>
    </source>
</evidence>
<evidence type="ECO:0000256" key="9">
    <source>
        <dbReference type="ARBA" id="ARBA00022801"/>
    </source>
</evidence>
<dbReference type="Proteomes" id="UP000031057">
    <property type="component" value="Unassembled WGS sequence"/>
</dbReference>
<comment type="catalytic activity">
    <reaction evidence="1 14">
        <text>Hydrolyzes free adenine bases from 7,8-dihydro-8-oxoguanine:adenine mismatched double-stranded DNA, leaving an apurinic site.</text>
        <dbReference type="EC" id="3.2.2.31"/>
    </reaction>
</comment>
<evidence type="ECO:0000256" key="5">
    <source>
        <dbReference type="ARBA" id="ARBA00022023"/>
    </source>
</evidence>
<dbReference type="EC" id="3.2.2.31" evidence="4 14"/>
<evidence type="ECO:0000313" key="16">
    <source>
        <dbReference type="EMBL" id="KHK89347.1"/>
    </source>
</evidence>
<evidence type="ECO:0000256" key="4">
    <source>
        <dbReference type="ARBA" id="ARBA00012045"/>
    </source>
</evidence>
<evidence type="ECO:0000259" key="15">
    <source>
        <dbReference type="SMART" id="SM00478"/>
    </source>
</evidence>
<evidence type="ECO:0000256" key="10">
    <source>
        <dbReference type="ARBA" id="ARBA00023004"/>
    </source>
</evidence>
<comment type="cofactor">
    <cofactor evidence="14">
        <name>[4Fe-4S] cluster</name>
        <dbReference type="ChEBI" id="CHEBI:49883"/>
    </cofactor>
    <text evidence="14">Binds 1 [4Fe-4S] cluster.</text>
</comment>
<evidence type="ECO:0000313" key="17">
    <source>
        <dbReference type="Proteomes" id="UP000031057"/>
    </source>
</evidence>
<evidence type="ECO:0000256" key="7">
    <source>
        <dbReference type="ARBA" id="ARBA00022723"/>
    </source>
</evidence>
<feature type="domain" description="HhH-GPD" evidence="15">
    <location>
        <begin position="45"/>
        <end position="193"/>
    </location>
</feature>
<comment type="caution">
    <text evidence="16">The sequence shown here is derived from an EMBL/GenBank/DDBJ whole genome shotgun (WGS) entry which is preliminary data.</text>
</comment>
<dbReference type="GO" id="GO:0032357">
    <property type="term" value="F:oxidized purine DNA binding"/>
    <property type="evidence" value="ECO:0007669"/>
    <property type="project" value="TreeGrafter"/>
</dbReference>
<dbReference type="InterPro" id="IPR029119">
    <property type="entry name" value="MutY_C"/>
</dbReference>
<dbReference type="PANTHER" id="PTHR42944:SF1">
    <property type="entry name" value="ADENINE DNA GLYCOSYLASE"/>
    <property type="match status" value="1"/>
</dbReference>
<dbReference type="InterPro" id="IPR011257">
    <property type="entry name" value="DNA_glycosylase"/>
</dbReference>
<keyword evidence="17" id="KW-1185">Reference proteome</keyword>
<keyword evidence="8 14" id="KW-0227">DNA damage</keyword>
<dbReference type="CDD" id="cd03431">
    <property type="entry name" value="NUDIX_DNA_Glycosylase_C-MutY"/>
    <property type="match status" value="1"/>
</dbReference>
<reference evidence="16 17" key="1">
    <citation type="submission" date="2014-10" db="EMBL/GenBank/DDBJ databases">
        <title>Genome sequence of Novosphingobium malaysiense MUSC 273(T).</title>
        <authorList>
            <person name="Lee L.-H."/>
        </authorList>
    </citation>
    <scope>NUCLEOTIDE SEQUENCE [LARGE SCALE GENOMIC DNA]</scope>
    <source>
        <strain evidence="16 17">MUSC 273</strain>
    </source>
</reference>
<dbReference type="RefSeq" id="WP_039288041.1">
    <property type="nucleotide sequence ID" value="NZ_JTDI01000007.1"/>
</dbReference>
<keyword evidence="10 14" id="KW-0408">Iron</keyword>
<dbReference type="Gene3D" id="1.10.340.30">
    <property type="entry name" value="Hypothetical protein, domain 2"/>
    <property type="match status" value="1"/>
</dbReference>
<keyword evidence="6" id="KW-0004">4Fe-4S</keyword>
<proteinExistence type="inferred from homology"/>
<dbReference type="InterPro" id="IPR003265">
    <property type="entry name" value="HhH-GPD_domain"/>
</dbReference>
<dbReference type="SUPFAM" id="SSF55811">
    <property type="entry name" value="Nudix"/>
    <property type="match status" value="1"/>
</dbReference>
<dbReference type="EMBL" id="JTDI01000007">
    <property type="protein sequence ID" value="KHK89347.1"/>
    <property type="molecule type" value="Genomic_DNA"/>
</dbReference>
<evidence type="ECO:0000256" key="2">
    <source>
        <dbReference type="ARBA" id="ARBA00002933"/>
    </source>
</evidence>
<dbReference type="CDD" id="cd00056">
    <property type="entry name" value="ENDO3c"/>
    <property type="match status" value="1"/>
</dbReference>
<evidence type="ECO:0000256" key="1">
    <source>
        <dbReference type="ARBA" id="ARBA00000843"/>
    </source>
</evidence>
<evidence type="ECO:0000256" key="12">
    <source>
        <dbReference type="ARBA" id="ARBA00023204"/>
    </source>
</evidence>
<dbReference type="SUPFAM" id="SSF48150">
    <property type="entry name" value="DNA-glycosylase"/>
    <property type="match status" value="1"/>
</dbReference>
<evidence type="ECO:0000256" key="6">
    <source>
        <dbReference type="ARBA" id="ARBA00022485"/>
    </source>
</evidence>
<dbReference type="InterPro" id="IPR003651">
    <property type="entry name" value="Endonuclease3_FeS-loop_motif"/>
</dbReference>
<evidence type="ECO:0000256" key="8">
    <source>
        <dbReference type="ARBA" id="ARBA00022763"/>
    </source>
</evidence>
<keyword evidence="7" id="KW-0479">Metal-binding</keyword>
<comment type="function">
    <text evidence="2">Adenine glycosylase active on G-A mispairs. MutY also corrects error-prone DNA synthesis past GO lesions which are due to the oxidatively damaged form of guanine: 7,8-dihydro-8-oxoguanine (8-oxo-dGTP).</text>
</comment>
<dbReference type="Gene3D" id="3.90.79.10">
    <property type="entry name" value="Nucleoside Triphosphate Pyrophosphohydrolase"/>
    <property type="match status" value="1"/>
</dbReference>
<dbReference type="GO" id="GO:0051539">
    <property type="term" value="F:4 iron, 4 sulfur cluster binding"/>
    <property type="evidence" value="ECO:0007669"/>
    <property type="project" value="UniProtKB-UniRule"/>
</dbReference>
<dbReference type="Pfam" id="PF00730">
    <property type="entry name" value="HhH-GPD"/>
    <property type="match status" value="1"/>
</dbReference>
<dbReference type="InterPro" id="IPR023170">
    <property type="entry name" value="HhH_base_excis_C"/>
</dbReference>
<dbReference type="GO" id="GO:0006284">
    <property type="term" value="P:base-excision repair"/>
    <property type="evidence" value="ECO:0007669"/>
    <property type="project" value="UniProtKB-UniRule"/>
</dbReference>
<dbReference type="OrthoDB" id="9802365at2"/>
<sequence length="356" mass="38257">MDASSDAISSALLDWYDTHARDLPWRAPPGVPPPDPYRVWLSEVMLQQTTVAAVKAYFAEFTRRWPTVEALAAASDEEVMAAWAGLGYYARARNLLACAREVAAQGGTFPDTEEGLRALPGLGAYTAAAVAAIAFERRAVVVDANVERVVARLFALDTPLPGGRTEIREKADAITPEARSGDFAQAMMDLGATVCTSRAPRCLLCPLSAHCRGRATGEPERFPVKAPKKAKPARNGRAFWIEREVDGEGLVWLVRRPGNGMLGGMRALPDDGWNARSDGTGEGPLAGPWESAGRVGHVFTHFSLSLNLSVYLGNQCDSLAQEAGEWWPLDRLEDAGLPTLFAKAARLALAGTGEEA</sequence>
<dbReference type="FunFam" id="1.10.340.30:FF:000002">
    <property type="entry name" value="Adenine DNA glycosylase"/>
    <property type="match status" value="1"/>
</dbReference>
<keyword evidence="11" id="KW-0411">Iron-sulfur</keyword>
<protein>
    <recommendedName>
        <fullName evidence="5 14">Adenine DNA glycosylase</fullName>
        <ecNumber evidence="4 14">3.2.2.31</ecNumber>
    </recommendedName>
</protein>
<dbReference type="PANTHER" id="PTHR42944">
    <property type="entry name" value="ADENINE DNA GLYCOSYLASE"/>
    <property type="match status" value="1"/>
</dbReference>
<gene>
    <name evidence="16" type="ORF">LK12_19595</name>
</gene>
<dbReference type="STRING" id="1348853.LK12_19595"/>
<dbReference type="SMART" id="SM00478">
    <property type="entry name" value="ENDO3c"/>
    <property type="match status" value="1"/>
</dbReference>
<dbReference type="InterPro" id="IPR044298">
    <property type="entry name" value="MIG/MutY"/>
</dbReference>